<dbReference type="Gramene" id="Kaladp0014s0002.4.v1.1">
    <property type="protein sequence ID" value="Kaladp0014s0002.4.v1.1"/>
    <property type="gene ID" value="Kaladp0014s0002.v1.1"/>
</dbReference>
<keyword evidence="3" id="KW-1185">Reference proteome</keyword>
<protein>
    <submittedName>
        <fullName evidence="2">Uncharacterized protein</fullName>
    </submittedName>
</protein>
<feature type="compositionally biased region" description="Polar residues" evidence="1">
    <location>
        <begin position="103"/>
        <end position="116"/>
    </location>
</feature>
<name>A0A7N0SYS1_KALFE</name>
<dbReference type="Gramene" id="Kaladp0014s0002.1.v1.1">
    <property type="protein sequence ID" value="Kaladp0014s0002.1.v1.1"/>
    <property type="gene ID" value="Kaladp0014s0002.v1.1"/>
</dbReference>
<dbReference type="EnsemblPlants" id="Kaladp0014s0002.4.v1.1">
    <property type="protein sequence ID" value="Kaladp0014s0002.4.v1.1"/>
    <property type="gene ID" value="Kaladp0014s0002.v1.1"/>
</dbReference>
<feature type="region of interest" description="Disordered" evidence="1">
    <location>
        <begin position="930"/>
        <end position="965"/>
    </location>
</feature>
<dbReference type="AlphaFoldDB" id="A0A7N0SYS1"/>
<sequence>MPQSQPWKQSGYSEMQLMQQQVMLKQLQEMQRQQQFQSFADMRHHSAISSKSVEGAQCSPIINGTPVHNASNMFTNWGQHGAAPPLQGMSQLASSHELRSTSDGETIQQYDRSSYDSPAGSKAVSNLNQIFLQGVSREHIPTFTKVSSNPMQQQQPVAHSIGFTHSFSAGQNLDSSNQAFPLRHDYSSRNAYAQIHQKMGKDNTFGSFEQSSSLPKNAMAYEINENEQGGWDTDLQGNKSVHISPSQGSATLDPLEEKILFNTDDNPWDILSGKSSETGAGNTGLGGWSALMQSALAETSSSDTGMQEEWSGLTFQNTDPSADNQTSNFVESGHQPADCVENNLRQQPPSGLSANEYRYLNNSDVHFSGFHQAVATNNTDFWSFQKVQSGTSSPLPGNNFSMNNCYDTRTSLVSPETQNQESNHHAFTYHASAADASRDNVKNQALDGAFIQSNSNASELSSKGRSETNMPNASNNSMMFQASNMGAQRSQNMLQLLHNINQSRGEGSLVSQGLKTVTAAASEAQYHNQSASKGYGLPPMQASQNSWQKNAAPATSSSVPHPSQIQWQQVSRSGVGSQPVQSTLYSAATRHANAVASLNQNAPGSAAHANANPFAQLYIGFGVQSVSDPSVASGLSPRDGFPTKPVNQWQAVPVRRQSAGAKTEITRTSDSPNKLMEGATGSPQNLNEQETQYVPSSGIKCVEEKSRQHVISEALESDFQPAPGVKDSTENQMNIFYGTADQCLAITRSNKRKSPTSKLLPWHKEVVEISVSFPDIRTDELEWAQATNRPMEVGNDAELLIAGRSLPRPRKRLLLTTHLMQKLLRPSPGTIFSKDAASAYESVTHIVARLSLGDACSMSSAGADPDSAGKRNTEEKMDVSSVVNNLSTRIKQLEDDLLRFDRRPSLVNVRVESQDLERFSVINRFAKFHSRPQPNPSDPFSSGPPKMYPQRYVTAGPMPKDISDNGLQCVSL</sequence>
<evidence type="ECO:0000313" key="3">
    <source>
        <dbReference type="Proteomes" id="UP000594263"/>
    </source>
</evidence>
<dbReference type="OMA" id="FPGFQQS"/>
<reference evidence="2" key="1">
    <citation type="submission" date="2021-01" db="UniProtKB">
        <authorList>
            <consortium name="EnsemblPlants"/>
        </authorList>
    </citation>
    <scope>IDENTIFICATION</scope>
</reference>
<feature type="region of interest" description="Disordered" evidence="1">
    <location>
        <begin position="654"/>
        <end position="686"/>
    </location>
</feature>
<evidence type="ECO:0000256" key="1">
    <source>
        <dbReference type="SAM" id="MobiDB-lite"/>
    </source>
</evidence>
<dbReference type="PANTHER" id="PTHR31267:SF2">
    <property type="entry name" value="EXPRESSED PROTEIN"/>
    <property type="match status" value="1"/>
</dbReference>
<dbReference type="Proteomes" id="UP000594263">
    <property type="component" value="Unplaced"/>
</dbReference>
<feature type="region of interest" description="Disordered" evidence="1">
    <location>
        <begin position="73"/>
        <end position="119"/>
    </location>
</feature>
<feature type="region of interest" description="Disordered" evidence="1">
    <location>
        <begin position="456"/>
        <end position="476"/>
    </location>
</feature>
<feature type="region of interest" description="Disordered" evidence="1">
    <location>
        <begin position="530"/>
        <end position="573"/>
    </location>
</feature>
<dbReference type="EnsemblPlants" id="Kaladp0014s0002.1.v1.1">
    <property type="protein sequence ID" value="Kaladp0014s0002.1.v1.1"/>
    <property type="gene ID" value="Kaladp0014s0002.v1.1"/>
</dbReference>
<feature type="compositionally biased region" description="Polar residues" evidence="1">
    <location>
        <begin position="541"/>
        <end position="573"/>
    </location>
</feature>
<evidence type="ECO:0000313" key="2">
    <source>
        <dbReference type="EnsemblPlants" id="Kaladp0014s0002.1.v1.1"/>
    </source>
</evidence>
<organism evidence="2 3">
    <name type="scientific">Kalanchoe fedtschenkoi</name>
    <name type="common">Lavender scallops</name>
    <name type="synonym">South American air plant</name>
    <dbReference type="NCBI Taxonomy" id="63787"/>
    <lineage>
        <taxon>Eukaryota</taxon>
        <taxon>Viridiplantae</taxon>
        <taxon>Streptophyta</taxon>
        <taxon>Embryophyta</taxon>
        <taxon>Tracheophyta</taxon>
        <taxon>Spermatophyta</taxon>
        <taxon>Magnoliopsida</taxon>
        <taxon>eudicotyledons</taxon>
        <taxon>Gunneridae</taxon>
        <taxon>Pentapetalae</taxon>
        <taxon>Saxifragales</taxon>
        <taxon>Crassulaceae</taxon>
        <taxon>Kalanchoe</taxon>
    </lineage>
</organism>
<accession>A0A7N0SYS1</accession>
<dbReference type="PANTHER" id="PTHR31267">
    <property type="entry name" value="DENTIN SIALOPHOSPHOPROTEIN-LIKE PROTEIN"/>
    <property type="match status" value="1"/>
</dbReference>
<proteinExistence type="predicted"/>